<keyword evidence="9" id="KW-0539">Nucleus</keyword>
<feature type="compositionally biased region" description="Low complexity" evidence="11">
    <location>
        <begin position="214"/>
        <end position="231"/>
    </location>
</feature>
<evidence type="ECO:0000256" key="1">
    <source>
        <dbReference type="ARBA" id="ARBA00004123"/>
    </source>
</evidence>
<protein>
    <recommendedName>
        <fullName evidence="12">Zn(2)-C6 fungal-type domain-containing protein</fullName>
    </recommendedName>
</protein>
<evidence type="ECO:0000256" key="2">
    <source>
        <dbReference type="ARBA" id="ARBA00022723"/>
    </source>
</evidence>
<feature type="compositionally biased region" description="Basic and acidic residues" evidence="11">
    <location>
        <begin position="165"/>
        <end position="178"/>
    </location>
</feature>
<keyword evidence="8" id="KW-0804">Transcription</keyword>
<feature type="region of interest" description="Disordered" evidence="11">
    <location>
        <begin position="131"/>
        <end position="231"/>
    </location>
</feature>
<evidence type="ECO:0000259" key="12">
    <source>
        <dbReference type="PROSITE" id="PS50048"/>
    </source>
</evidence>
<keyword evidence="5" id="KW-0238">DNA-binding</keyword>
<evidence type="ECO:0000256" key="4">
    <source>
        <dbReference type="ARBA" id="ARBA00023015"/>
    </source>
</evidence>
<dbReference type="PANTHER" id="PTHR47424">
    <property type="entry name" value="REGULATORY PROTEIN GAL4"/>
    <property type="match status" value="1"/>
</dbReference>
<dbReference type="FunFam" id="4.10.240.10:FF:000009">
    <property type="entry name" value="C6 transcription factor (Gal4)"/>
    <property type="match status" value="1"/>
</dbReference>
<dbReference type="Gene3D" id="1.20.5.170">
    <property type="match status" value="1"/>
</dbReference>
<feature type="compositionally biased region" description="Low complexity" evidence="11">
    <location>
        <begin position="308"/>
        <end position="318"/>
    </location>
</feature>
<dbReference type="PROSITE" id="PS50048">
    <property type="entry name" value="ZN2_CY6_FUNGAL_2"/>
    <property type="match status" value="1"/>
</dbReference>
<dbReference type="InterPro" id="IPR036864">
    <property type="entry name" value="Zn2-C6_fun-type_DNA-bd_sf"/>
</dbReference>
<feature type="non-terminal residue" evidence="13">
    <location>
        <position position="318"/>
    </location>
</feature>
<dbReference type="InterPro" id="IPR051127">
    <property type="entry name" value="Fungal_SecMet_Regulators"/>
</dbReference>
<dbReference type="SUPFAM" id="SSF57701">
    <property type="entry name" value="Zn2/Cys6 DNA-binding domain"/>
    <property type="match status" value="1"/>
</dbReference>
<dbReference type="GO" id="GO:0008270">
    <property type="term" value="F:zinc ion binding"/>
    <property type="evidence" value="ECO:0007669"/>
    <property type="project" value="InterPro"/>
</dbReference>
<name>A0A9P7BEX1_9ASCO</name>
<gene>
    <name evidence="13" type="ORF">C6P40_002904</name>
</gene>
<dbReference type="GO" id="GO:0006012">
    <property type="term" value="P:galactose metabolic process"/>
    <property type="evidence" value="ECO:0007669"/>
    <property type="project" value="UniProtKB-KW"/>
</dbReference>
<dbReference type="SMART" id="SM00066">
    <property type="entry name" value="GAL4"/>
    <property type="match status" value="1"/>
</dbReference>
<keyword evidence="7" id="KW-0010">Activator</keyword>
<evidence type="ECO:0000313" key="13">
    <source>
        <dbReference type="EMBL" id="KAG0687079.1"/>
    </source>
</evidence>
<dbReference type="InterPro" id="IPR001138">
    <property type="entry name" value="Zn2Cys6_DnaBD"/>
</dbReference>
<evidence type="ECO:0000256" key="10">
    <source>
        <dbReference type="ARBA" id="ARBA00023277"/>
    </source>
</evidence>
<comment type="subcellular location">
    <subcellularLocation>
        <location evidence="1">Nucleus</location>
    </subcellularLocation>
</comment>
<dbReference type="GO" id="GO:0000435">
    <property type="term" value="P:positive regulation of transcription from RNA polymerase II promoter by galactose"/>
    <property type="evidence" value="ECO:0007669"/>
    <property type="project" value="TreeGrafter"/>
</dbReference>
<evidence type="ECO:0000256" key="6">
    <source>
        <dbReference type="ARBA" id="ARBA00023144"/>
    </source>
</evidence>
<evidence type="ECO:0000256" key="7">
    <source>
        <dbReference type="ARBA" id="ARBA00023159"/>
    </source>
</evidence>
<feature type="compositionally biased region" description="Low complexity" evidence="11">
    <location>
        <begin position="131"/>
        <end position="152"/>
    </location>
</feature>
<dbReference type="Gene3D" id="4.10.240.10">
    <property type="entry name" value="Zn(2)-C6 fungal-type DNA-binding domain"/>
    <property type="match status" value="1"/>
</dbReference>
<dbReference type="EMBL" id="PUHW01000319">
    <property type="protein sequence ID" value="KAG0687079.1"/>
    <property type="molecule type" value="Genomic_DNA"/>
</dbReference>
<evidence type="ECO:0000256" key="3">
    <source>
        <dbReference type="ARBA" id="ARBA00022833"/>
    </source>
</evidence>
<evidence type="ECO:0000256" key="11">
    <source>
        <dbReference type="SAM" id="MobiDB-lite"/>
    </source>
</evidence>
<keyword evidence="14" id="KW-1185">Reference proteome</keyword>
<dbReference type="PANTHER" id="PTHR47424:SF3">
    <property type="entry name" value="REGULATORY PROTEIN GAL4"/>
    <property type="match status" value="1"/>
</dbReference>
<keyword evidence="2" id="KW-0479">Metal-binding</keyword>
<dbReference type="Proteomes" id="UP000697127">
    <property type="component" value="Unassembled WGS sequence"/>
</dbReference>
<evidence type="ECO:0000256" key="9">
    <source>
        <dbReference type="ARBA" id="ARBA00023242"/>
    </source>
</evidence>
<proteinExistence type="predicted"/>
<dbReference type="CDD" id="cd14654">
    <property type="entry name" value="ZIP_Gal4"/>
    <property type="match status" value="1"/>
</dbReference>
<dbReference type="GO" id="GO:0005634">
    <property type="term" value="C:nucleus"/>
    <property type="evidence" value="ECO:0007669"/>
    <property type="project" value="UniProtKB-SubCell"/>
</dbReference>
<feature type="domain" description="Zn(2)-C6 fungal-type" evidence="12">
    <location>
        <begin position="21"/>
        <end position="51"/>
    </location>
</feature>
<dbReference type="Pfam" id="PF03902">
    <property type="entry name" value="Gal4_dimer"/>
    <property type="match status" value="1"/>
</dbReference>
<feature type="compositionally biased region" description="Low complexity" evidence="11">
    <location>
        <begin position="185"/>
        <end position="203"/>
    </location>
</feature>
<keyword evidence="6" id="KW-0299">Galactose metabolism</keyword>
<accession>A0A9P7BEX1</accession>
<evidence type="ECO:0000256" key="8">
    <source>
        <dbReference type="ARBA" id="ARBA00023163"/>
    </source>
</evidence>
<evidence type="ECO:0000313" key="14">
    <source>
        <dbReference type="Proteomes" id="UP000697127"/>
    </source>
</evidence>
<dbReference type="Pfam" id="PF00172">
    <property type="entry name" value="Zn_clus"/>
    <property type="match status" value="1"/>
</dbReference>
<dbReference type="PROSITE" id="PS00463">
    <property type="entry name" value="ZN2_CY6_FUNGAL_1"/>
    <property type="match status" value="1"/>
</dbReference>
<keyword evidence="10" id="KW-0119">Carbohydrate metabolism</keyword>
<evidence type="ECO:0000256" key="5">
    <source>
        <dbReference type="ARBA" id="ARBA00023125"/>
    </source>
</evidence>
<feature type="region of interest" description="Disordered" evidence="11">
    <location>
        <begin position="299"/>
        <end position="318"/>
    </location>
</feature>
<dbReference type="InterPro" id="IPR005600">
    <property type="entry name" value="Gal4_dimer_dom"/>
</dbReference>
<keyword evidence="4" id="KW-0805">Transcription regulation</keyword>
<dbReference type="GO" id="GO:0000981">
    <property type="term" value="F:DNA-binding transcription factor activity, RNA polymerase II-specific"/>
    <property type="evidence" value="ECO:0007669"/>
    <property type="project" value="InterPro"/>
</dbReference>
<dbReference type="CDD" id="cd00067">
    <property type="entry name" value="GAL4"/>
    <property type="match status" value="1"/>
</dbReference>
<dbReference type="GO" id="GO:0000978">
    <property type="term" value="F:RNA polymerase II cis-regulatory region sequence-specific DNA binding"/>
    <property type="evidence" value="ECO:0007669"/>
    <property type="project" value="TreeGrafter"/>
</dbReference>
<organism evidence="13 14">
    <name type="scientific">Pichia californica</name>
    <dbReference type="NCBI Taxonomy" id="460514"/>
    <lineage>
        <taxon>Eukaryota</taxon>
        <taxon>Fungi</taxon>
        <taxon>Dikarya</taxon>
        <taxon>Ascomycota</taxon>
        <taxon>Saccharomycotina</taxon>
        <taxon>Pichiomycetes</taxon>
        <taxon>Pichiales</taxon>
        <taxon>Pichiaceae</taxon>
        <taxon>Pichia</taxon>
    </lineage>
</organism>
<dbReference type="AlphaFoldDB" id="A0A9P7BEX1"/>
<keyword evidence="3" id="KW-0862">Zinc</keyword>
<comment type="caution">
    <text evidence="13">The sequence shown here is derived from an EMBL/GenBank/DDBJ whole genome shotgun (WGS) entry which is preliminary data.</text>
</comment>
<sequence>MNYDTEDFPPSLPTDIQIEQACDSCRKRKLKCSKELPRCSKCITHNWDCVYSPKTVRSPLTRSYLTNVENKARQLEDIITKLVPNKSIEEIISSMSSNGIYNKKLDNSNSISNSNINSSMNLNLNSISNSNSEYPNYNNNSNNNNTKSSSCNPALSDPLKSQPKLPERYLTDSTDKPVFEWSEFDNNSKNNDNNNENNIANNSDDMDNVNNLISPFSSPKSSFSKSNSASSLNNLNTPASSLQYNSSFTSLDGMGANPSTKSGFLGAGSSTTFLRIMKANELNVSKQEQAKLNIKQNDSNYSDFQSQNNNNNNNNNNN</sequence>
<reference evidence="13" key="1">
    <citation type="submission" date="2020-11" db="EMBL/GenBank/DDBJ databases">
        <title>Kefir isolates.</title>
        <authorList>
            <person name="Marcisauskas S."/>
            <person name="Kim Y."/>
            <person name="Blasche S."/>
        </authorList>
    </citation>
    <scope>NUCLEOTIDE SEQUENCE</scope>
    <source>
        <strain evidence="13">Olga-1</strain>
    </source>
</reference>